<reference evidence="8" key="1">
    <citation type="submission" date="2014-03" db="EMBL/GenBank/DDBJ databases">
        <title>The sialotranscriptome of Amblyomma triste, Amblyomma parvum and Amblyomma cajennense ticks, uncovered by 454-based RNA-seq.</title>
        <authorList>
            <person name="Garcia G.R."/>
            <person name="Gardinassi L.G."/>
            <person name="Ribeiro J.M."/>
            <person name="Anatriello E."/>
            <person name="Ferreira B.R."/>
            <person name="Moreira H.N."/>
            <person name="Mafra C."/>
            <person name="Olegario M.M."/>
            <person name="Szabo P.J."/>
            <person name="Miranda-Santos I.K."/>
            <person name="Maruyama S.R."/>
        </authorList>
    </citation>
    <scope>NUCLEOTIDE SEQUENCE</scope>
    <source>
        <strain evidence="8">Mato Grasso do Sul</strain>
        <tissue evidence="8">Salivary glands</tissue>
    </source>
</reference>
<keyword evidence="5 6" id="KW-0325">Glycoprotein</keyword>
<dbReference type="AlphaFoldDB" id="A0A023G4G4"/>
<comment type="function">
    <text evidence="6">Salivary chemokine-binding protein which binds to host chemokines.</text>
</comment>
<evidence type="ECO:0000256" key="4">
    <source>
        <dbReference type="ARBA" id="ARBA00023157"/>
    </source>
</evidence>
<dbReference type="GO" id="GO:0019957">
    <property type="term" value="F:C-C chemokine binding"/>
    <property type="evidence" value="ECO:0007669"/>
    <property type="project" value="InterPro"/>
</dbReference>
<evidence type="ECO:0000313" key="8">
    <source>
        <dbReference type="EMBL" id="JAC27763.1"/>
    </source>
</evidence>
<keyword evidence="4 6" id="KW-1015">Disulfide bond</keyword>
<organism evidence="8">
    <name type="scientific">Amblyomma triste</name>
    <name type="common">Neotropical tick</name>
    <dbReference type="NCBI Taxonomy" id="251400"/>
    <lineage>
        <taxon>Eukaryota</taxon>
        <taxon>Metazoa</taxon>
        <taxon>Ecdysozoa</taxon>
        <taxon>Arthropoda</taxon>
        <taxon>Chelicerata</taxon>
        <taxon>Arachnida</taxon>
        <taxon>Acari</taxon>
        <taxon>Parasitiformes</taxon>
        <taxon>Ixodida</taxon>
        <taxon>Ixodoidea</taxon>
        <taxon>Ixodidae</taxon>
        <taxon>Amblyomminae</taxon>
        <taxon>Amblyomma</taxon>
    </lineage>
</organism>
<protein>
    <recommendedName>
        <fullName evidence="6">Evasin</fullName>
    </recommendedName>
</protein>
<evidence type="ECO:0000256" key="3">
    <source>
        <dbReference type="ARBA" id="ARBA00022729"/>
    </source>
</evidence>
<feature type="signal peptide" evidence="7">
    <location>
        <begin position="1"/>
        <end position="22"/>
    </location>
</feature>
<dbReference type="Pfam" id="PF19429">
    <property type="entry name" value="EVA_Class_A"/>
    <property type="match status" value="1"/>
</dbReference>
<name>A0A023G4G4_AMBTT</name>
<evidence type="ECO:0000256" key="2">
    <source>
        <dbReference type="ARBA" id="ARBA00022525"/>
    </source>
</evidence>
<evidence type="ECO:0000256" key="6">
    <source>
        <dbReference type="RuleBase" id="RU369006"/>
    </source>
</evidence>
<evidence type="ECO:0000256" key="7">
    <source>
        <dbReference type="SAM" id="SignalP"/>
    </source>
</evidence>
<feature type="chain" id="PRO_5001520587" description="Evasin" evidence="7">
    <location>
        <begin position="23"/>
        <end position="122"/>
    </location>
</feature>
<accession>A0A023G4G4</accession>
<dbReference type="InterPro" id="IPR045797">
    <property type="entry name" value="EVA_Class_A"/>
</dbReference>
<sequence length="122" mass="13224">MSSQSMFQLFLFVCGVAASVSANTDQSLLSCTSHKVLVMTNLGPFQVGCTQPCSNMKGMAAISEDGEECIDITRDGARKMPRRLEHRCPTGQCIKGTCKPDDLQVLCWYTGKDDATTPPRGT</sequence>
<dbReference type="EMBL" id="GBBM01007655">
    <property type="protein sequence ID" value="JAC27763.1"/>
    <property type="molecule type" value="mRNA"/>
</dbReference>
<evidence type="ECO:0000256" key="5">
    <source>
        <dbReference type="ARBA" id="ARBA00023180"/>
    </source>
</evidence>
<dbReference type="GO" id="GO:0005576">
    <property type="term" value="C:extracellular region"/>
    <property type="evidence" value="ECO:0007669"/>
    <property type="project" value="UniProtKB-SubCell"/>
</dbReference>
<comment type="subcellular location">
    <subcellularLocation>
        <location evidence="1 6">Secreted</location>
    </subcellularLocation>
</comment>
<dbReference type="Gene3D" id="2.30.130.100">
    <property type="match status" value="1"/>
</dbReference>
<evidence type="ECO:0000256" key="1">
    <source>
        <dbReference type="ARBA" id="ARBA00004613"/>
    </source>
</evidence>
<keyword evidence="2 6" id="KW-0964">Secreted</keyword>
<keyword evidence="3 6" id="KW-0732">Signal</keyword>
<proteinExistence type="evidence at transcript level"/>